<reference evidence="3" key="1">
    <citation type="journal article" date="2023" name="Mol. Phylogenet. Evol.">
        <title>Genome-scale phylogeny and comparative genomics of the fungal order Sordariales.</title>
        <authorList>
            <person name="Hensen N."/>
            <person name="Bonometti L."/>
            <person name="Westerberg I."/>
            <person name="Brannstrom I.O."/>
            <person name="Guillou S."/>
            <person name="Cros-Aarteil S."/>
            <person name="Calhoun S."/>
            <person name="Haridas S."/>
            <person name="Kuo A."/>
            <person name="Mondo S."/>
            <person name="Pangilinan J."/>
            <person name="Riley R."/>
            <person name="LaButti K."/>
            <person name="Andreopoulos B."/>
            <person name="Lipzen A."/>
            <person name="Chen C."/>
            <person name="Yan M."/>
            <person name="Daum C."/>
            <person name="Ng V."/>
            <person name="Clum A."/>
            <person name="Steindorff A."/>
            <person name="Ohm R.A."/>
            <person name="Martin F."/>
            <person name="Silar P."/>
            <person name="Natvig D.O."/>
            <person name="Lalanne C."/>
            <person name="Gautier V."/>
            <person name="Ament-Velasquez S.L."/>
            <person name="Kruys A."/>
            <person name="Hutchinson M.I."/>
            <person name="Powell A.J."/>
            <person name="Barry K."/>
            <person name="Miller A.N."/>
            <person name="Grigoriev I.V."/>
            <person name="Debuchy R."/>
            <person name="Gladieux P."/>
            <person name="Hiltunen Thoren M."/>
            <person name="Johannesson H."/>
        </authorList>
    </citation>
    <scope>NUCLEOTIDE SEQUENCE</scope>
    <source>
        <strain evidence="3">CBS 103.79</strain>
    </source>
</reference>
<sequence>MSFIEIWLAFWTALTGIATLFLTGPVAMLSQFFCKPNPAPPDPISVEILNALGFIRGGLSPINGLLERIRENLKSIYDILDVVRGDLGPIHGFLKMIHDGCICGFLERICDGVEAIKDTRANPDALKVEMETLKAWAAAMENRCERLESMLPAHHRSTSSEDDTAPIEEELRERNVQTERDVHADQGGDTLK</sequence>
<protein>
    <submittedName>
        <fullName evidence="3">Uncharacterized protein</fullName>
    </submittedName>
</protein>
<proteinExistence type="predicted"/>
<name>A0AAN6RN54_9PEZI</name>
<keyword evidence="4" id="KW-1185">Reference proteome</keyword>
<organism evidence="3 4">
    <name type="scientific">Staphylotrichum tortipilum</name>
    <dbReference type="NCBI Taxonomy" id="2831512"/>
    <lineage>
        <taxon>Eukaryota</taxon>
        <taxon>Fungi</taxon>
        <taxon>Dikarya</taxon>
        <taxon>Ascomycota</taxon>
        <taxon>Pezizomycotina</taxon>
        <taxon>Sordariomycetes</taxon>
        <taxon>Sordariomycetidae</taxon>
        <taxon>Sordariales</taxon>
        <taxon>Chaetomiaceae</taxon>
        <taxon>Staphylotrichum</taxon>
    </lineage>
</organism>
<dbReference type="EMBL" id="MU856459">
    <property type="protein sequence ID" value="KAK3896674.1"/>
    <property type="molecule type" value="Genomic_DNA"/>
</dbReference>
<accession>A0AAN6RN54</accession>
<keyword evidence="2" id="KW-1133">Transmembrane helix</keyword>
<keyword evidence="2" id="KW-0812">Transmembrane</keyword>
<feature type="region of interest" description="Disordered" evidence="1">
    <location>
        <begin position="150"/>
        <end position="192"/>
    </location>
</feature>
<dbReference type="AlphaFoldDB" id="A0AAN6RN54"/>
<reference evidence="3" key="2">
    <citation type="submission" date="2023-05" db="EMBL/GenBank/DDBJ databases">
        <authorList>
            <consortium name="Lawrence Berkeley National Laboratory"/>
            <person name="Steindorff A."/>
            <person name="Hensen N."/>
            <person name="Bonometti L."/>
            <person name="Westerberg I."/>
            <person name="Brannstrom I.O."/>
            <person name="Guillou S."/>
            <person name="Cros-Aarteil S."/>
            <person name="Calhoun S."/>
            <person name="Haridas S."/>
            <person name="Kuo A."/>
            <person name="Mondo S."/>
            <person name="Pangilinan J."/>
            <person name="Riley R."/>
            <person name="Labutti K."/>
            <person name="Andreopoulos B."/>
            <person name="Lipzen A."/>
            <person name="Chen C."/>
            <person name="Yanf M."/>
            <person name="Daum C."/>
            <person name="Ng V."/>
            <person name="Clum A."/>
            <person name="Ohm R."/>
            <person name="Martin F."/>
            <person name="Silar P."/>
            <person name="Natvig D."/>
            <person name="Lalanne C."/>
            <person name="Gautier V."/>
            <person name="Ament-Velasquez S.L."/>
            <person name="Kruys A."/>
            <person name="Hutchinson M.I."/>
            <person name="Powell A.J."/>
            <person name="Barry K."/>
            <person name="Miller A.N."/>
            <person name="Grigoriev I.V."/>
            <person name="Debuchy R."/>
            <person name="Gladieux P."/>
            <person name="Thoren M.H."/>
            <person name="Johannesson H."/>
        </authorList>
    </citation>
    <scope>NUCLEOTIDE SEQUENCE</scope>
    <source>
        <strain evidence="3">CBS 103.79</strain>
    </source>
</reference>
<dbReference type="Proteomes" id="UP001303889">
    <property type="component" value="Unassembled WGS sequence"/>
</dbReference>
<evidence type="ECO:0000256" key="2">
    <source>
        <dbReference type="SAM" id="Phobius"/>
    </source>
</evidence>
<feature type="compositionally biased region" description="Basic and acidic residues" evidence="1">
    <location>
        <begin position="169"/>
        <end position="192"/>
    </location>
</feature>
<comment type="caution">
    <text evidence="3">The sequence shown here is derived from an EMBL/GenBank/DDBJ whole genome shotgun (WGS) entry which is preliminary data.</text>
</comment>
<evidence type="ECO:0000256" key="1">
    <source>
        <dbReference type="SAM" id="MobiDB-lite"/>
    </source>
</evidence>
<evidence type="ECO:0000313" key="4">
    <source>
        <dbReference type="Proteomes" id="UP001303889"/>
    </source>
</evidence>
<evidence type="ECO:0000313" key="3">
    <source>
        <dbReference type="EMBL" id="KAK3896674.1"/>
    </source>
</evidence>
<keyword evidence="2" id="KW-0472">Membrane</keyword>
<gene>
    <name evidence="3" type="ORF">C8A05DRAFT_39779</name>
</gene>
<feature type="transmembrane region" description="Helical" evidence="2">
    <location>
        <begin position="6"/>
        <end position="29"/>
    </location>
</feature>